<feature type="non-terminal residue" evidence="10">
    <location>
        <position position="1"/>
    </location>
</feature>
<proteinExistence type="predicted"/>
<organism evidence="10 11">
    <name type="scientific">Drosophila rubida</name>
    <dbReference type="NCBI Taxonomy" id="30044"/>
    <lineage>
        <taxon>Eukaryota</taxon>
        <taxon>Metazoa</taxon>
        <taxon>Ecdysozoa</taxon>
        <taxon>Arthropoda</taxon>
        <taxon>Hexapoda</taxon>
        <taxon>Insecta</taxon>
        <taxon>Pterygota</taxon>
        <taxon>Neoptera</taxon>
        <taxon>Endopterygota</taxon>
        <taxon>Diptera</taxon>
        <taxon>Brachycera</taxon>
        <taxon>Muscomorpha</taxon>
        <taxon>Ephydroidea</taxon>
        <taxon>Drosophilidae</taxon>
        <taxon>Drosophila</taxon>
    </lineage>
</organism>
<feature type="domain" description="C2H2-type" evidence="8">
    <location>
        <begin position="446"/>
        <end position="474"/>
    </location>
</feature>
<feature type="binding site" evidence="6">
    <location>
        <position position="4"/>
    </location>
    <ligand>
        <name>Zn(2+)</name>
        <dbReference type="ChEBI" id="CHEBI:29105"/>
    </ligand>
</feature>
<dbReference type="GO" id="GO:0005634">
    <property type="term" value="C:nucleus"/>
    <property type="evidence" value="ECO:0007669"/>
    <property type="project" value="InterPro"/>
</dbReference>
<feature type="compositionally biased region" description="Basic and acidic residues" evidence="7">
    <location>
        <begin position="201"/>
        <end position="222"/>
    </location>
</feature>
<dbReference type="Proteomes" id="UP001200034">
    <property type="component" value="Unassembled WGS sequence"/>
</dbReference>
<dbReference type="GO" id="GO:0000981">
    <property type="term" value="F:DNA-binding transcription factor activity, RNA polymerase II-specific"/>
    <property type="evidence" value="ECO:0007669"/>
    <property type="project" value="TreeGrafter"/>
</dbReference>
<dbReference type="InterPro" id="IPR012934">
    <property type="entry name" value="Znf_AD"/>
</dbReference>
<dbReference type="SMART" id="SM00355">
    <property type="entry name" value="ZnF_C2H2"/>
    <property type="match status" value="10"/>
</dbReference>
<dbReference type="PROSITE" id="PS50157">
    <property type="entry name" value="ZINC_FINGER_C2H2_2"/>
    <property type="match status" value="6"/>
</dbReference>
<dbReference type="SUPFAM" id="SSF57667">
    <property type="entry name" value="beta-beta-alpha zinc fingers"/>
    <property type="match status" value="4"/>
</dbReference>
<evidence type="ECO:0008006" key="12">
    <source>
        <dbReference type="Google" id="ProtNLM"/>
    </source>
</evidence>
<feature type="domain" description="C2H2-type" evidence="8">
    <location>
        <begin position="475"/>
        <end position="503"/>
    </location>
</feature>
<dbReference type="EMBL" id="JAJJHW010002585">
    <property type="protein sequence ID" value="KAH8372173.1"/>
    <property type="molecule type" value="Genomic_DNA"/>
</dbReference>
<evidence type="ECO:0000256" key="4">
    <source>
        <dbReference type="ARBA" id="ARBA00022833"/>
    </source>
</evidence>
<dbReference type="AlphaFoldDB" id="A0AAD4PME3"/>
<feature type="domain" description="C2H2-type" evidence="8">
    <location>
        <begin position="616"/>
        <end position="644"/>
    </location>
</feature>
<dbReference type="PROSITE" id="PS51915">
    <property type="entry name" value="ZAD"/>
    <property type="match status" value="1"/>
</dbReference>
<accession>A0AAD4PME3</accession>
<dbReference type="Gene3D" id="3.30.160.60">
    <property type="entry name" value="Classic Zinc Finger"/>
    <property type="match status" value="4"/>
</dbReference>
<dbReference type="Gene3D" id="3.40.1800.20">
    <property type="match status" value="1"/>
</dbReference>
<dbReference type="InterPro" id="IPR013087">
    <property type="entry name" value="Znf_C2H2_type"/>
</dbReference>
<feature type="binding site" evidence="6">
    <location>
        <position position="52"/>
    </location>
    <ligand>
        <name>Zn(2+)</name>
        <dbReference type="ChEBI" id="CHEBI:29105"/>
    </ligand>
</feature>
<keyword evidence="3 5" id="KW-0863">Zinc-finger</keyword>
<feature type="region of interest" description="Disordered" evidence="7">
    <location>
        <begin position="148"/>
        <end position="222"/>
    </location>
</feature>
<feature type="non-terminal residue" evidence="10">
    <location>
        <position position="685"/>
    </location>
</feature>
<reference evidence="10" key="1">
    <citation type="journal article" date="2021" name="Mol. Ecol. Resour.">
        <title>Phylogenomic analyses of the genus Drosophila reveals genomic signals of climate adaptation.</title>
        <authorList>
            <person name="Li F."/>
            <person name="Rane R.V."/>
            <person name="Luria V."/>
            <person name="Xiong Z."/>
            <person name="Chen J."/>
            <person name="Li Z."/>
            <person name="Catullo R.A."/>
            <person name="Griffin P.C."/>
            <person name="Schiffer M."/>
            <person name="Pearce S."/>
            <person name="Lee S.F."/>
            <person name="McElroy K."/>
            <person name="Stocker A."/>
            <person name="Shirriffs J."/>
            <person name="Cockerell F."/>
            <person name="Coppin C."/>
            <person name="Sgro C.M."/>
            <person name="Karger A."/>
            <person name="Cain J.W."/>
            <person name="Weber J.A."/>
            <person name="Santpere G."/>
            <person name="Kirschner M.W."/>
            <person name="Hoffmann A.A."/>
            <person name="Oakeshott J.G."/>
            <person name="Zhang G."/>
        </authorList>
    </citation>
    <scope>NUCLEOTIDE SEQUENCE</scope>
    <source>
        <strain evidence="10">BGI-SZ-2011g</strain>
    </source>
</reference>
<feature type="compositionally biased region" description="Acidic residues" evidence="7">
    <location>
        <begin position="255"/>
        <end position="268"/>
    </location>
</feature>
<dbReference type="Pfam" id="PF00096">
    <property type="entry name" value="zf-C2H2"/>
    <property type="match status" value="2"/>
</dbReference>
<evidence type="ECO:0000256" key="2">
    <source>
        <dbReference type="ARBA" id="ARBA00022737"/>
    </source>
</evidence>
<evidence type="ECO:0000256" key="7">
    <source>
        <dbReference type="SAM" id="MobiDB-lite"/>
    </source>
</evidence>
<evidence type="ECO:0000259" key="8">
    <source>
        <dbReference type="PROSITE" id="PS50157"/>
    </source>
</evidence>
<evidence type="ECO:0000259" key="9">
    <source>
        <dbReference type="PROSITE" id="PS51915"/>
    </source>
</evidence>
<dbReference type="PANTHER" id="PTHR24379:SF127">
    <property type="entry name" value="BLOODY FINGERS-RELATED"/>
    <property type="match status" value="1"/>
</dbReference>
<dbReference type="InterPro" id="IPR036236">
    <property type="entry name" value="Znf_C2H2_sf"/>
</dbReference>
<feature type="binding site" evidence="6">
    <location>
        <position position="7"/>
    </location>
    <ligand>
        <name>Zn(2+)</name>
        <dbReference type="ChEBI" id="CHEBI:29105"/>
    </ligand>
</feature>
<feature type="region of interest" description="Disordered" evidence="7">
    <location>
        <begin position="89"/>
        <end position="115"/>
    </location>
</feature>
<keyword evidence="4 6" id="KW-0862">Zinc</keyword>
<feature type="binding site" evidence="6">
    <location>
        <position position="55"/>
    </location>
    <ligand>
        <name>Zn(2+)</name>
        <dbReference type="ChEBI" id="CHEBI:29105"/>
    </ligand>
</feature>
<sequence length="685" mass="78750">PESCILCLEENSPSLQMDVYSAKSAELDVVKIINKHLPIQLAASDEEIRKICSICWKTISAFHTLYDFVNATQTSLRETKVLQMEDDPLTQSNINEPAKQSVDTSNPDQPELNGRNFFYPEVKIEEHELEQLPKIEVLESTASLQTASLDPAPARRLRKRVKAEAEPLNSSSELAETNNEQKAAADVETPIVPKKRRGRPRKTELPKELPEEIKADKSLELEPDLKLEQQADFSDDDQDFTCNFDEEVAGHSDDSSDDTPESDDDSDFEMDRPAEVTFAVIPKRTAVRPKKYKKRAKPTEPKVRMSRELLDQRKKQQEEYDGIIAKFFSVLPCSICNLVVHNFTEMQRHHRLTHQVDPGYMICCGRKFTQRKVLAEHVLVHWNPEHFKCITCEKAFQNSRHLESHQQVHVAKLSFHCDLCSKVFLSKTAIDYHKLNKHVPKSEFKFTCAECGKKFLTERKLKNHMSSMHDPESIIICDKCGKQMRTKIILKKHQELMHSNTPRPEPELKQCQVCGAWLKGMTGLKQHMKSIHVESAGEHRCHVCSKISPNARALRRHIYHKYCTKLLMLKVLLTLLSFWNSHECERKFKCTMCDKAFKRPQELKEHTSTHTGEVLYTCPNCPMTFFCSANMYKHRQRLHRAQYEADKNQPKPPNILQQAVGATAAMKIKLMQNSSAASIETDLKH</sequence>
<dbReference type="SMART" id="SM00868">
    <property type="entry name" value="zf-AD"/>
    <property type="match status" value="1"/>
</dbReference>
<gene>
    <name evidence="10" type="ORF">KR093_010390</name>
</gene>
<protein>
    <recommendedName>
        <fullName evidence="12">Transcription factor grauzone</fullName>
    </recommendedName>
</protein>
<feature type="region of interest" description="Disordered" evidence="7">
    <location>
        <begin position="247"/>
        <end position="275"/>
    </location>
</feature>
<name>A0AAD4PME3_9MUSC</name>
<dbReference type="PROSITE" id="PS00028">
    <property type="entry name" value="ZINC_FINGER_C2H2_1"/>
    <property type="match status" value="7"/>
</dbReference>
<feature type="domain" description="ZAD" evidence="9">
    <location>
        <begin position="2"/>
        <end position="79"/>
    </location>
</feature>
<dbReference type="GO" id="GO:0000977">
    <property type="term" value="F:RNA polymerase II transcription regulatory region sequence-specific DNA binding"/>
    <property type="evidence" value="ECO:0007669"/>
    <property type="project" value="TreeGrafter"/>
</dbReference>
<evidence type="ECO:0000313" key="10">
    <source>
        <dbReference type="EMBL" id="KAH8372173.1"/>
    </source>
</evidence>
<dbReference type="Pfam" id="PF07776">
    <property type="entry name" value="zf-AD"/>
    <property type="match status" value="1"/>
</dbReference>
<dbReference type="GO" id="GO:0008270">
    <property type="term" value="F:zinc ion binding"/>
    <property type="evidence" value="ECO:0007669"/>
    <property type="project" value="UniProtKB-UniRule"/>
</dbReference>
<feature type="domain" description="C2H2-type" evidence="8">
    <location>
        <begin position="588"/>
        <end position="615"/>
    </location>
</feature>
<evidence type="ECO:0000256" key="6">
    <source>
        <dbReference type="PROSITE-ProRule" id="PRU01263"/>
    </source>
</evidence>
<dbReference type="SUPFAM" id="SSF57716">
    <property type="entry name" value="Glucocorticoid receptor-like (DNA-binding domain)"/>
    <property type="match status" value="1"/>
</dbReference>
<evidence type="ECO:0000256" key="3">
    <source>
        <dbReference type="ARBA" id="ARBA00022771"/>
    </source>
</evidence>
<feature type="domain" description="C2H2-type" evidence="8">
    <location>
        <begin position="415"/>
        <end position="443"/>
    </location>
</feature>
<comment type="caution">
    <text evidence="10">The sequence shown here is derived from an EMBL/GenBank/DDBJ whole genome shotgun (WGS) entry which is preliminary data.</text>
</comment>
<evidence type="ECO:0000256" key="1">
    <source>
        <dbReference type="ARBA" id="ARBA00022723"/>
    </source>
</evidence>
<keyword evidence="1 6" id="KW-0479">Metal-binding</keyword>
<keyword evidence="2" id="KW-0677">Repeat</keyword>
<feature type="compositionally biased region" description="Polar residues" evidence="7">
    <location>
        <begin position="168"/>
        <end position="181"/>
    </location>
</feature>
<dbReference type="FunFam" id="3.30.160.60:FF:000446">
    <property type="entry name" value="Zinc finger protein"/>
    <property type="match status" value="1"/>
</dbReference>
<evidence type="ECO:0000313" key="11">
    <source>
        <dbReference type="Proteomes" id="UP001200034"/>
    </source>
</evidence>
<evidence type="ECO:0000256" key="5">
    <source>
        <dbReference type="PROSITE-ProRule" id="PRU00042"/>
    </source>
</evidence>
<dbReference type="PANTHER" id="PTHR24379">
    <property type="entry name" value="KRAB AND ZINC FINGER DOMAIN-CONTAINING"/>
    <property type="match status" value="1"/>
</dbReference>
<feature type="domain" description="C2H2-type" evidence="8">
    <location>
        <begin position="387"/>
        <end position="414"/>
    </location>
</feature>
<keyword evidence="11" id="KW-1185">Reference proteome</keyword>